<dbReference type="Proteomes" id="UP000137612">
    <property type="component" value="Genome"/>
</dbReference>
<accession>A0A0A0V8W1</accession>
<protein>
    <submittedName>
        <fullName evidence="2">Alpha 1 protein</fullName>
    </submittedName>
</protein>
<dbReference type="EMBL" id="KY315724">
    <property type="protein sequence ID" value="ASB16902.1"/>
    <property type="molecule type" value="Viral_cRNA"/>
</dbReference>
<organismHost>
    <name type="scientific">Bubalus bubalis</name>
    <name type="common">Domestic water buffalo</name>
    <dbReference type="NCBI Taxonomy" id="89462"/>
</organismHost>
<dbReference type="EMBL" id="KM276084">
    <property type="protein sequence ID" value="AIW62184.1"/>
    <property type="molecule type" value="Viral_cRNA"/>
</dbReference>
<gene>
    <name evidence="2" type="primary">alpha</name>
</gene>
<organismHost>
    <name type="scientific">Culicoides</name>
    <dbReference type="NCBI Taxonomy" id="58271"/>
</organismHost>
<evidence type="ECO:0000256" key="1">
    <source>
        <dbReference type="SAM" id="Phobius"/>
    </source>
</evidence>
<evidence type="ECO:0000313" key="4">
    <source>
        <dbReference type="Proteomes" id="UP000137612"/>
    </source>
</evidence>
<reference evidence="2 4" key="1">
    <citation type="submission" date="2014-08" db="EMBL/GenBank/DDBJ databases">
        <title>Complete Genome Sequence of a Chinese Isolate of Bovine ephemeral fever virus.</title>
        <authorList>
            <person name="Wang J."/>
            <person name="Yin H."/>
            <person name="Zheng F."/>
            <person name="Gao S."/>
        </authorList>
    </citation>
    <scope>NUCLEOTIDE SEQUENCE [LARGE SCALE GENOMIC DNA]</scope>
    <source>
        <strain evidence="2">Bovine/China/Henan1/2012</strain>
    </source>
</reference>
<keyword evidence="1" id="KW-0472">Membrane</keyword>
<evidence type="ECO:0000313" key="3">
    <source>
        <dbReference type="EMBL" id="ASB16902.1"/>
    </source>
</evidence>
<keyword evidence="1" id="KW-0812">Transmembrane</keyword>
<organism evidence="2 4">
    <name type="scientific">Bovine ephemeral fever virus</name>
    <name type="common">BEFV</name>
    <dbReference type="NCBI Taxonomy" id="11303"/>
    <lineage>
        <taxon>Viruses</taxon>
        <taxon>Riboviria</taxon>
        <taxon>Orthornavirae</taxon>
        <taxon>Negarnaviricota</taxon>
        <taxon>Haploviricotina</taxon>
        <taxon>Monjiviricetes</taxon>
        <taxon>Mononegavirales</taxon>
        <taxon>Rhabdoviridae</taxon>
        <taxon>Alpharhabdovirinae</taxon>
        <taxon>Ephemerovirus</taxon>
        <taxon>Ephemerovirus febris</taxon>
    </lineage>
</organism>
<evidence type="ECO:0000313" key="2">
    <source>
        <dbReference type="EMBL" id="AIW62184.1"/>
    </source>
</evidence>
<reference evidence="3" key="2">
    <citation type="submission" date="2016-12" db="EMBL/GenBank/DDBJ databases">
        <title>Retrospective analysis the genomic RNA of a virulent bovine ephemeral fever virus strain JT02L.</title>
        <authorList>
            <person name="Gao S."/>
            <person name="Yin H."/>
            <person name="Zheng F."/>
            <person name="Huang D."/>
            <person name="Du J."/>
            <person name="Tian Z."/>
        </authorList>
    </citation>
    <scope>NUCLEOTIDE SEQUENCE</scope>
    <source>
        <strain evidence="3">JT02L</strain>
    </source>
</reference>
<keyword evidence="1" id="KW-1133">Transmembrane helix</keyword>
<organismHost>
    <name type="scientific">Bos taurus</name>
    <name type="common">Bovine</name>
    <dbReference type="NCBI Taxonomy" id="9913"/>
</organismHost>
<feature type="transmembrane region" description="Helical" evidence="1">
    <location>
        <begin position="37"/>
        <end position="56"/>
    </location>
</feature>
<sequence>MEKGLLSNFWNDFKQWSEDRKVEIVNWWSNLESKVRLGFWIILIILLGILAIRIAIKVYQCVKLTTKGVKKIKRVIKKKRSIKKYRKT</sequence>
<proteinExistence type="predicted"/>
<name>A0A0A0V8W1_BEFV</name>
<organismHost>
    <name type="scientific">Syncerus caffer</name>
    <name type="common">African buffalo</name>
    <dbReference type="NCBI Taxonomy" id="9970"/>
</organismHost>